<proteinExistence type="predicted"/>
<dbReference type="PRINTS" id="PR00455">
    <property type="entry name" value="HTHTETR"/>
</dbReference>
<gene>
    <name evidence="6" type="ORF">R7226_10435</name>
</gene>
<dbReference type="RefSeq" id="WP_318597062.1">
    <property type="nucleotide sequence ID" value="NZ_JAWSTH010000021.1"/>
</dbReference>
<sequence>MPPRAYRRLESDERRRLLVERATELFGEFGYEELSMSRIAREAGISKPLLYHYFPGKRALFAAALERAAEELSAATEPDPSKPAVEQIGASLLAFLEWIDAHRAAYAKLLRSLAVAEVRELVDGVREQTVQRVLDGLGPEGGGDRPAARAAVQGWLWSIDGACLAWIEGELPLTPAELQGVLLGSLGGALMGAGATLPVAGATLPVAAAPAPASAAP</sequence>
<comment type="caution">
    <text evidence="6">The sequence shown here is derived from an EMBL/GenBank/DDBJ whole genome shotgun (WGS) entry which is preliminary data.</text>
</comment>
<dbReference type="PROSITE" id="PS01081">
    <property type="entry name" value="HTH_TETR_1"/>
    <property type="match status" value="1"/>
</dbReference>
<dbReference type="PANTHER" id="PTHR30055">
    <property type="entry name" value="HTH-TYPE TRANSCRIPTIONAL REGULATOR RUTR"/>
    <property type="match status" value="1"/>
</dbReference>
<evidence type="ECO:0000256" key="1">
    <source>
        <dbReference type="ARBA" id="ARBA00023015"/>
    </source>
</evidence>
<dbReference type="InterPro" id="IPR023772">
    <property type="entry name" value="DNA-bd_HTH_TetR-type_CS"/>
</dbReference>
<dbReference type="InterPro" id="IPR001647">
    <property type="entry name" value="HTH_TetR"/>
</dbReference>
<dbReference type="PROSITE" id="PS50977">
    <property type="entry name" value="HTH_TETR_2"/>
    <property type="match status" value="1"/>
</dbReference>
<evidence type="ECO:0000256" key="2">
    <source>
        <dbReference type="ARBA" id="ARBA00023125"/>
    </source>
</evidence>
<evidence type="ECO:0000259" key="5">
    <source>
        <dbReference type="PROSITE" id="PS50977"/>
    </source>
</evidence>
<feature type="domain" description="HTH tetR-type" evidence="5">
    <location>
        <begin position="12"/>
        <end position="72"/>
    </location>
</feature>
<evidence type="ECO:0000256" key="4">
    <source>
        <dbReference type="PROSITE-ProRule" id="PRU00335"/>
    </source>
</evidence>
<accession>A0ABU4HN62</accession>
<protein>
    <submittedName>
        <fullName evidence="6">Helix-turn-helix domain-containing protein</fullName>
    </submittedName>
</protein>
<dbReference type="Pfam" id="PF21943">
    <property type="entry name" value="TetR_C_46"/>
    <property type="match status" value="1"/>
</dbReference>
<dbReference type="SUPFAM" id="SSF46689">
    <property type="entry name" value="Homeodomain-like"/>
    <property type="match status" value="1"/>
</dbReference>
<evidence type="ECO:0000313" key="7">
    <source>
        <dbReference type="Proteomes" id="UP001284601"/>
    </source>
</evidence>
<dbReference type="EMBL" id="JAWSTH010000021">
    <property type="protein sequence ID" value="MDW5594756.1"/>
    <property type="molecule type" value="Genomic_DNA"/>
</dbReference>
<reference evidence="7" key="1">
    <citation type="submission" date="2023-07" db="EMBL/GenBank/DDBJ databases">
        <title>Conexibacter stalactiti sp. nov., isolated from stalactites in a lava cave and emended description of the genus Conexibacter.</title>
        <authorList>
            <person name="Lee S.D."/>
        </authorList>
    </citation>
    <scope>NUCLEOTIDE SEQUENCE [LARGE SCALE GENOMIC DNA]</scope>
    <source>
        <strain evidence="7">KCTC 39840</strain>
    </source>
</reference>
<keyword evidence="7" id="KW-1185">Reference proteome</keyword>
<name>A0ABU4HN62_9ACTN</name>
<keyword evidence="2 4" id="KW-0238">DNA-binding</keyword>
<dbReference type="InterPro" id="IPR050109">
    <property type="entry name" value="HTH-type_TetR-like_transc_reg"/>
</dbReference>
<dbReference type="Pfam" id="PF00440">
    <property type="entry name" value="TetR_N"/>
    <property type="match status" value="1"/>
</dbReference>
<keyword evidence="1" id="KW-0805">Transcription regulation</keyword>
<dbReference type="InterPro" id="IPR054129">
    <property type="entry name" value="DesT_TetR_C"/>
</dbReference>
<dbReference type="Proteomes" id="UP001284601">
    <property type="component" value="Unassembled WGS sequence"/>
</dbReference>
<evidence type="ECO:0000313" key="6">
    <source>
        <dbReference type="EMBL" id="MDW5594756.1"/>
    </source>
</evidence>
<keyword evidence="3" id="KW-0804">Transcription</keyword>
<feature type="DNA-binding region" description="H-T-H motif" evidence="4">
    <location>
        <begin position="35"/>
        <end position="54"/>
    </location>
</feature>
<evidence type="ECO:0000256" key="3">
    <source>
        <dbReference type="ARBA" id="ARBA00023163"/>
    </source>
</evidence>
<dbReference type="Gene3D" id="1.10.357.10">
    <property type="entry name" value="Tetracycline Repressor, domain 2"/>
    <property type="match status" value="1"/>
</dbReference>
<dbReference type="PANTHER" id="PTHR30055:SF174">
    <property type="entry name" value="TRANSCRIPTIONAL REGULATORY PROTEIN (PROBABLY TETR-FAMILY)-RELATED"/>
    <property type="match status" value="1"/>
</dbReference>
<dbReference type="InterPro" id="IPR009057">
    <property type="entry name" value="Homeodomain-like_sf"/>
</dbReference>
<organism evidence="6 7">
    <name type="scientific">Conexibacter stalactiti</name>
    <dbReference type="NCBI Taxonomy" id="1940611"/>
    <lineage>
        <taxon>Bacteria</taxon>
        <taxon>Bacillati</taxon>
        <taxon>Actinomycetota</taxon>
        <taxon>Thermoleophilia</taxon>
        <taxon>Solirubrobacterales</taxon>
        <taxon>Conexibacteraceae</taxon>
        <taxon>Conexibacter</taxon>
    </lineage>
</organism>